<sequence length="58" mass="6472">MRVINENKLKIDFGRIIGEVKNTMVHHRKILLGGIIHIDKNGGAHIVPAFPDKFKGAL</sequence>
<dbReference type="Proteomes" id="UP000594508">
    <property type="component" value="Chromosome"/>
</dbReference>
<reference evidence="2 3" key="1">
    <citation type="journal article" date="2018" name="Emerg. Microbes Infect.">
        <title>Genomic analysis of oral Campylobacter concisus strains identified a potential bacterial molecular marker associated with active Crohn's disease.</title>
        <authorList>
            <person name="Liu F."/>
            <person name="Ma R."/>
            <person name="Tay C.Y.A."/>
            <person name="Octavia S."/>
            <person name="Lan R."/>
            <person name="Chung H.K.L."/>
            <person name="Riordan S.M."/>
            <person name="Grimm M.C."/>
            <person name="Leong R.W."/>
            <person name="Tanaka M.M."/>
            <person name="Connor S."/>
            <person name="Zhang L."/>
        </authorList>
    </citation>
    <scope>NUCLEOTIDE SEQUENCE [LARGE SCALE GENOMIC DNA]</scope>
    <source>
        <strain evidence="2 3">P1CDO2</strain>
    </source>
</reference>
<evidence type="ECO:0000259" key="1">
    <source>
        <dbReference type="Pfam" id="PF15542"/>
    </source>
</evidence>
<feature type="domain" description="Bacterial toxin 50" evidence="1">
    <location>
        <begin position="3"/>
        <end position="48"/>
    </location>
</feature>
<dbReference type="InterPro" id="IPR029100">
    <property type="entry name" value="Ntox50"/>
</dbReference>
<protein>
    <recommendedName>
        <fullName evidence="1">Bacterial toxin 50 domain-containing protein</fullName>
    </recommendedName>
</protein>
<dbReference type="EMBL" id="CP060707">
    <property type="protein sequence ID" value="QPH90920.1"/>
    <property type="molecule type" value="Genomic_DNA"/>
</dbReference>
<proteinExistence type="predicted"/>
<evidence type="ECO:0000313" key="2">
    <source>
        <dbReference type="EMBL" id="QPH90920.1"/>
    </source>
</evidence>
<evidence type="ECO:0000313" key="3">
    <source>
        <dbReference type="Proteomes" id="UP000594508"/>
    </source>
</evidence>
<dbReference type="Pfam" id="PF15542">
    <property type="entry name" value="Ntox50"/>
    <property type="match status" value="1"/>
</dbReference>
<organism evidence="2 3">
    <name type="scientific">Campylobacter concisus</name>
    <dbReference type="NCBI Taxonomy" id="199"/>
    <lineage>
        <taxon>Bacteria</taxon>
        <taxon>Pseudomonadati</taxon>
        <taxon>Campylobacterota</taxon>
        <taxon>Epsilonproteobacteria</taxon>
        <taxon>Campylobacterales</taxon>
        <taxon>Campylobacteraceae</taxon>
        <taxon>Campylobacter</taxon>
    </lineage>
</organism>
<accession>A0A7S9WRW6</accession>
<name>A0A7S9WRW6_9BACT</name>
<dbReference type="AlphaFoldDB" id="A0A7S9WRW6"/>
<gene>
    <name evidence="2" type="ORF">CVT00_01385</name>
</gene>